<evidence type="ECO:0000313" key="2">
    <source>
        <dbReference type="Proteomes" id="UP000807306"/>
    </source>
</evidence>
<sequence>PAYIMLQSIQNIVIERGWLWLQLQWDANIKIFWEAGVGKYNPSNPLQYNLVQWPWPKLIQQELDVLKFQFNEVHKGLRAESPLQKLHKKYNAKWCLQPVDVNVIRHLKEKLRGEDLIQFVSVEFSEKAEKVFSTLEYDTLSFHNDWDIFSNMLPLLL</sequence>
<dbReference type="EMBL" id="MU157867">
    <property type="protein sequence ID" value="KAF9526781.1"/>
    <property type="molecule type" value="Genomic_DNA"/>
</dbReference>
<dbReference type="OrthoDB" id="5392716at2759"/>
<keyword evidence="2" id="KW-1185">Reference proteome</keyword>
<proteinExistence type="predicted"/>
<accession>A0A9P6EC85</accession>
<protein>
    <submittedName>
        <fullName evidence="1">Uncharacterized protein</fullName>
    </submittedName>
</protein>
<comment type="caution">
    <text evidence="1">The sequence shown here is derived from an EMBL/GenBank/DDBJ whole genome shotgun (WGS) entry which is preliminary data.</text>
</comment>
<feature type="non-terminal residue" evidence="1">
    <location>
        <position position="1"/>
    </location>
</feature>
<organism evidence="1 2">
    <name type="scientific">Crepidotus variabilis</name>
    <dbReference type="NCBI Taxonomy" id="179855"/>
    <lineage>
        <taxon>Eukaryota</taxon>
        <taxon>Fungi</taxon>
        <taxon>Dikarya</taxon>
        <taxon>Basidiomycota</taxon>
        <taxon>Agaricomycotina</taxon>
        <taxon>Agaricomycetes</taxon>
        <taxon>Agaricomycetidae</taxon>
        <taxon>Agaricales</taxon>
        <taxon>Agaricineae</taxon>
        <taxon>Crepidotaceae</taxon>
        <taxon>Crepidotus</taxon>
    </lineage>
</organism>
<dbReference type="Proteomes" id="UP000807306">
    <property type="component" value="Unassembled WGS sequence"/>
</dbReference>
<gene>
    <name evidence="1" type="ORF">CPB83DRAFT_769617</name>
</gene>
<evidence type="ECO:0000313" key="1">
    <source>
        <dbReference type="EMBL" id="KAF9526781.1"/>
    </source>
</evidence>
<reference evidence="1" key="1">
    <citation type="submission" date="2020-11" db="EMBL/GenBank/DDBJ databases">
        <authorList>
            <consortium name="DOE Joint Genome Institute"/>
            <person name="Ahrendt S."/>
            <person name="Riley R."/>
            <person name="Andreopoulos W."/>
            <person name="Labutti K."/>
            <person name="Pangilinan J."/>
            <person name="Ruiz-Duenas F.J."/>
            <person name="Barrasa J.M."/>
            <person name="Sanchez-Garcia M."/>
            <person name="Camarero S."/>
            <person name="Miyauchi S."/>
            <person name="Serrano A."/>
            <person name="Linde D."/>
            <person name="Babiker R."/>
            <person name="Drula E."/>
            <person name="Ayuso-Fernandez I."/>
            <person name="Pacheco R."/>
            <person name="Padilla G."/>
            <person name="Ferreira P."/>
            <person name="Barriuso J."/>
            <person name="Kellner H."/>
            <person name="Castanera R."/>
            <person name="Alfaro M."/>
            <person name="Ramirez L."/>
            <person name="Pisabarro A.G."/>
            <person name="Kuo A."/>
            <person name="Tritt A."/>
            <person name="Lipzen A."/>
            <person name="He G."/>
            <person name="Yan M."/>
            <person name="Ng V."/>
            <person name="Cullen D."/>
            <person name="Martin F."/>
            <person name="Rosso M.-N."/>
            <person name="Henrissat B."/>
            <person name="Hibbett D."/>
            <person name="Martinez A.T."/>
            <person name="Grigoriev I.V."/>
        </authorList>
    </citation>
    <scope>NUCLEOTIDE SEQUENCE</scope>
    <source>
        <strain evidence="1">CBS 506.95</strain>
    </source>
</reference>
<dbReference type="AlphaFoldDB" id="A0A9P6EC85"/>
<name>A0A9P6EC85_9AGAR</name>